<dbReference type="Proteomes" id="UP000222460">
    <property type="component" value="Unassembled WGS sequence"/>
</dbReference>
<reference evidence="2" key="1">
    <citation type="submission" date="2017-10" db="EMBL/GenBank/DDBJ databases">
        <title>FDA dAtabase for Regulatory Grade micrObial Sequences (FDA-ARGOS): Supporting development and validation of Infectious Disease Dx tests.</title>
        <authorList>
            <person name="Goldberg B."/>
            <person name="Campos J."/>
            <person name="Tallon L."/>
            <person name="Sadzewicz L."/>
            <person name="Ott S."/>
            <person name="Zhao X."/>
            <person name="Nagaraj S."/>
            <person name="Vavikolanu K."/>
            <person name="Aluvathingal J."/>
            <person name="Nadendla S."/>
            <person name="Geyer C."/>
            <person name="Sichtig H."/>
        </authorList>
    </citation>
    <scope>NUCLEOTIDE SEQUENCE [LARGE SCALE GENOMIC DNA]</scope>
    <source>
        <strain evidence="2">FDAARGOS_376</strain>
    </source>
</reference>
<proteinExistence type="predicted"/>
<dbReference type="InterPro" id="IPR053860">
    <property type="entry name" value="DUF6932"/>
</dbReference>
<sequence length="191" mass="21818">MIPEWNAEGVLPPINEDDPTGFDRAPYEVSLGQVVDRFATSPERCDILAGYLAHRAELHRMGIHSGFQWLDGSFTEDIEMLEHRPPRDIDVVTFAPVSDAFFDSLGDYDINLLGGDRANLKQEFKIDFYIQSLADPAESLVAMTTYWYSMWSHRRTGQWKGFLKVDLSPAQDIDAESLLAVRRQELEHEQI</sequence>
<dbReference type="EMBL" id="PDKZ01000002">
    <property type="protein sequence ID" value="PHH43544.1"/>
    <property type="molecule type" value="Genomic_DNA"/>
</dbReference>
<dbReference type="Pfam" id="PF22014">
    <property type="entry name" value="DUF6932"/>
    <property type="match status" value="1"/>
</dbReference>
<organism evidence="1 2">
    <name type="scientific">Pseudomonas putida</name>
    <name type="common">Arthrobacter siderocapsulatus</name>
    <dbReference type="NCBI Taxonomy" id="303"/>
    <lineage>
        <taxon>Bacteria</taxon>
        <taxon>Pseudomonadati</taxon>
        <taxon>Pseudomonadota</taxon>
        <taxon>Gammaproteobacteria</taxon>
        <taxon>Pseudomonadales</taxon>
        <taxon>Pseudomonadaceae</taxon>
        <taxon>Pseudomonas</taxon>
    </lineage>
</organism>
<protein>
    <submittedName>
        <fullName evidence="1">Uncharacterized protein</fullName>
    </submittedName>
</protein>
<evidence type="ECO:0000313" key="2">
    <source>
        <dbReference type="Proteomes" id="UP000222460"/>
    </source>
</evidence>
<gene>
    <name evidence="1" type="ORF">CRX57_26120</name>
</gene>
<comment type="caution">
    <text evidence="1">The sequence shown here is derived from an EMBL/GenBank/DDBJ whole genome shotgun (WGS) entry which is preliminary data.</text>
</comment>
<evidence type="ECO:0000313" key="1">
    <source>
        <dbReference type="EMBL" id="PHH43544.1"/>
    </source>
</evidence>
<accession>A0A2C5WHB4</accession>
<dbReference type="AlphaFoldDB" id="A0A2C5WHB4"/>
<name>A0A2C5WHB4_PSEPU</name>